<dbReference type="InterPro" id="IPR013249">
    <property type="entry name" value="RNA_pol_sigma70_r4_t2"/>
</dbReference>
<dbReference type="InterPro" id="IPR014284">
    <property type="entry name" value="RNA_pol_sigma-70_dom"/>
</dbReference>
<dbReference type="NCBIfam" id="TIGR02937">
    <property type="entry name" value="sigma70-ECF"/>
    <property type="match status" value="1"/>
</dbReference>
<dbReference type="CDD" id="cd06171">
    <property type="entry name" value="Sigma70_r4"/>
    <property type="match status" value="1"/>
</dbReference>
<comment type="similarity">
    <text evidence="1">Belongs to the sigma-70 factor family. ECF subfamily.</text>
</comment>
<dbReference type="InterPro" id="IPR013325">
    <property type="entry name" value="RNA_pol_sigma_r2"/>
</dbReference>
<reference evidence="7 8" key="1">
    <citation type="submission" date="2022-06" db="EMBL/GenBank/DDBJ databases">
        <title>Isolation of gut microbiota from human fecal samples.</title>
        <authorList>
            <person name="Pamer E.G."/>
            <person name="Barat B."/>
            <person name="Waligurski E."/>
            <person name="Medina S."/>
            <person name="Paddock L."/>
            <person name="Mostad J."/>
        </authorList>
    </citation>
    <scope>NUCLEOTIDE SEQUENCE [LARGE SCALE GENOMIC DNA]</scope>
    <source>
        <strain evidence="7 8">DFI.9.73</strain>
    </source>
</reference>
<proteinExistence type="inferred from homology"/>
<keyword evidence="2" id="KW-0805">Transcription regulation</keyword>
<evidence type="ECO:0000256" key="1">
    <source>
        <dbReference type="ARBA" id="ARBA00010641"/>
    </source>
</evidence>
<evidence type="ECO:0000256" key="3">
    <source>
        <dbReference type="ARBA" id="ARBA00023082"/>
    </source>
</evidence>
<evidence type="ECO:0000313" key="8">
    <source>
        <dbReference type="Proteomes" id="UP001524473"/>
    </source>
</evidence>
<gene>
    <name evidence="7" type="ORF">NE695_11700</name>
</gene>
<evidence type="ECO:0000256" key="4">
    <source>
        <dbReference type="ARBA" id="ARBA00023163"/>
    </source>
</evidence>
<dbReference type="InterPro" id="IPR013324">
    <property type="entry name" value="RNA_pol_sigma_r3/r4-like"/>
</dbReference>
<dbReference type="Gene3D" id="1.10.10.10">
    <property type="entry name" value="Winged helix-like DNA-binding domain superfamily/Winged helix DNA-binding domain"/>
    <property type="match status" value="1"/>
</dbReference>
<dbReference type="RefSeq" id="WP_066863325.1">
    <property type="nucleotide sequence ID" value="NZ_CABKVV010000013.1"/>
</dbReference>
<dbReference type="InterPro" id="IPR039425">
    <property type="entry name" value="RNA_pol_sigma-70-like"/>
</dbReference>
<name>A0ABT1S0Z8_9FIRM</name>
<organism evidence="7 8">
    <name type="scientific">Neglectibacter timonensis</name>
    <dbReference type="NCBI Taxonomy" id="1776382"/>
    <lineage>
        <taxon>Bacteria</taxon>
        <taxon>Bacillati</taxon>
        <taxon>Bacillota</taxon>
        <taxon>Clostridia</taxon>
        <taxon>Eubacteriales</taxon>
        <taxon>Oscillospiraceae</taxon>
        <taxon>Neglectibacter</taxon>
    </lineage>
</organism>
<sequence>MEKLVKQAQRGDKAAFLELIEGNKLSLSRAAMAIVHNEEDAADAVSETVLTVFQKLCTLREPKYFKSWMMRILIYHCYDILRRRKRSVSWETLPEENREEIWEDRGRDEVLDIRFSLSALAENDRLVLTLYYLDDLSVRDISKLLGVTENAVKSRLMRGRSRFRRIYEEREAESCEAYERG</sequence>
<dbReference type="Gene3D" id="1.10.1740.10">
    <property type="match status" value="1"/>
</dbReference>
<dbReference type="Proteomes" id="UP001524473">
    <property type="component" value="Unassembled WGS sequence"/>
</dbReference>
<evidence type="ECO:0000259" key="6">
    <source>
        <dbReference type="Pfam" id="PF08281"/>
    </source>
</evidence>
<evidence type="ECO:0000256" key="2">
    <source>
        <dbReference type="ARBA" id="ARBA00023015"/>
    </source>
</evidence>
<dbReference type="Pfam" id="PF04542">
    <property type="entry name" value="Sigma70_r2"/>
    <property type="match status" value="1"/>
</dbReference>
<dbReference type="SUPFAM" id="SSF88946">
    <property type="entry name" value="Sigma2 domain of RNA polymerase sigma factors"/>
    <property type="match status" value="1"/>
</dbReference>
<keyword evidence="3" id="KW-0731">Sigma factor</keyword>
<feature type="domain" description="RNA polymerase sigma factor 70 region 4 type 2" evidence="6">
    <location>
        <begin position="116"/>
        <end position="162"/>
    </location>
</feature>
<dbReference type="SUPFAM" id="SSF88659">
    <property type="entry name" value="Sigma3 and sigma4 domains of RNA polymerase sigma factors"/>
    <property type="match status" value="1"/>
</dbReference>
<feature type="domain" description="RNA polymerase sigma-70 region 2" evidence="5">
    <location>
        <begin position="20"/>
        <end position="86"/>
    </location>
</feature>
<evidence type="ECO:0000259" key="5">
    <source>
        <dbReference type="Pfam" id="PF04542"/>
    </source>
</evidence>
<evidence type="ECO:0000313" key="7">
    <source>
        <dbReference type="EMBL" id="MCQ4840574.1"/>
    </source>
</evidence>
<dbReference type="EMBL" id="JANFZH010000026">
    <property type="protein sequence ID" value="MCQ4840574.1"/>
    <property type="molecule type" value="Genomic_DNA"/>
</dbReference>
<dbReference type="InterPro" id="IPR036388">
    <property type="entry name" value="WH-like_DNA-bd_sf"/>
</dbReference>
<accession>A0ABT1S0Z8</accession>
<dbReference type="PANTHER" id="PTHR43133:SF51">
    <property type="entry name" value="RNA POLYMERASE SIGMA FACTOR"/>
    <property type="match status" value="1"/>
</dbReference>
<comment type="caution">
    <text evidence="7">The sequence shown here is derived from an EMBL/GenBank/DDBJ whole genome shotgun (WGS) entry which is preliminary data.</text>
</comment>
<dbReference type="Pfam" id="PF08281">
    <property type="entry name" value="Sigma70_r4_2"/>
    <property type="match status" value="1"/>
</dbReference>
<dbReference type="GeneID" id="90532216"/>
<keyword evidence="8" id="KW-1185">Reference proteome</keyword>
<keyword evidence="4" id="KW-0804">Transcription</keyword>
<dbReference type="PANTHER" id="PTHR43133">
    <property type="entry name" value="RNA POLYMERASE ECF-TYPE SIGMA FACTO"/>
    <property type="match status" value="1"/>
</dbReference>
<dbReference type="InterPro" id="IPR007627">
    <property type="entry name" value="RNA_pol_sigma70_r2"/>
</dbReference>
<protein>
    <submittedName>
        <fullName evidence="7">Sigma-70 family RNA polymerase sigma factor</fullName>
    </submittedName>
</protein>